<dbReference type="Proteomes" id="UP000070394">
    <property type="component" value="Unassembled WGS sequence"/>
</dbReference>
<reference evidence="4" key="1">
    <citation type="submission" date="2016-01" db="EMBL/GenBank/DDBJ databases">
        <authorList>
            <person name="Mitreva M."/>
            <person name="Pepin K.H."/>
            <person name="Mihindukulasuriya K.A."/>
            <person name="Fulton R."/>
            <person name="Fronick C."/>
            <person name="O'Laughlin M."/>
            <person name="Miner T."/>
            <person name="Herter B."/>
            <person name="Rosa B.A."/>
            <person name="Cordes M."/>
            <person name="Tomlinson C."/>
            <person name="Wollam A."/>
            <person name="Palsikar V.B."/>
            <person name="Mardis E.R."/>
            <person name="Wilson R.K."/>
        </authorList>
    </citation>
    <scope>NUCLEOTIDE SEQUENCE [LARGE SCALE GENOMIC DNA]</scope>
    <source>
        <strain evidence="4">DNF00896</strain>
    </source>
</reference>
<gene>
    <name evidence="3" type="ORF">HMPREF1866_00367</name>
</gene>
<protein>
    <submittedName>
        <fullName evidence="3">Uncharacterized protein</fullName>
    </submittedName>
</protein>
<evidence type="ECO:0000313" key="4">
    <source>
        <dbReference type="Proteomes" id="UP000070394"/>
    </source>
</evidence>
<evidence type="ECO:0000256" key="2">
    <source>
        <dbReference type="SAM" id="Phobius"/>
    </source>
</evidence>
<feature type="transmembrane region" description="Helical" evidence="2">
    <location>
        <begin position="72"/>
        <end position="100"/>
    </location>
</feature>
<dbReference type="RefSeq" id="WP_060930338.1">
    <property type="nucleotide sequence ID" value="NZ_KQ959775.1"/>
</dbReference>
<evidence type="ECO:0000256" key="1">
    <source>
        <dbReference type="SAM" id="Coils"/>
    </source>
</evidence>
<dbReference type="STRING" id="467210.HMPREF1866_00367"/>
<proteinExistence type="predicted"/>
<feature type="coiled-coil region" evidence="1">
    <location>
        <begin position="9"/>
        <end position="43"/>
    </location>
</feature>
<accession>A0A133ZYS9</accession>
<keyword evidence="2" id="KW-1133">Transmembrane helix</keyword>
<dbReference type="PATRIC" id="fig|467210.3.peg.362"/>
<keyword evidence="2" id="KW-0472">Membrane</keyword>
<organism evidence="3 4">
    <name type="scientific">Lachnoanaerobaculum saburreum</name>
    <dbReference type="NCBI Taxonomy" id="467210"/>
    <lineage>
        <taxon>Bacteria</taxon>
        <taxon>Bacillati</taxon>
        <taxon>Bacillota</taxon>
        <taxon>Clostridia</taxon>
        <taxon>Lachnospirales</taxon>
        <taxon>Lachnospiraceae</taxon>
        <taxon>Lachnoanaerobaculum</taxon>
    </lineage>
</organism>
<sequence length="102" mass="11949">MLKGVEIPTLKKNDEENQLESSLQELENKYSILVREIENKNSILIRETDLLRKSIIRLDRRFDVIDRLRRKLIWTVFICTGIGCVVLNGVILTMLLRLLLGR</sequence>
<keyword evidence="1" id="KW-0175">Coiled coil</keyword>
<keyword evidence="4" id="KW-1185">Reference proteome</keyword>
<name>A0A133ZYS9_9FIRM</name>
<evidence type="ECO:0000313" key="3">
    <source>
        <dbReference type="EMBL" id="KXB60586.1"/>
    </source>
</evidence>
<keyword evidence="2" id="KW-0812">Transmembrane</keyword>
<dbReference type="AlphaFoldDB" id="A0A133ZYS9"/>
<comment type="caution">
    <text evidence="3">The sequence shown here is derived from an EMBL/GenBank/DDBJ whole genome shotgun (WGS) entry which is preliminary data.</text>
</comment>
<dbReference type="EMBL" id="LSDA01000011">
    <property type="protein sequence ID" value="KXB60586.1"/>
    <property type="molecule type" value="Genomic_DNA"/>
</dbReference>